<dbReference type="AlphaFoldDB" id="A0AAD4PYP0"/>
<organism evidence="1 2">
    <name type="scientific">Talaromyces proteolyticus</name>
    <dbReference type="NCBI Taxonomy" id="1131652"/>
    <lineage>
        <taxon>Eukaryota</taxon>
        <taxon>Fungi</taxon>
        <taxon>Dikarya</taxon>
        <taxon>Ascomycota</taxon>
        <taxon>Pezizomycotina</taxon>
        <taxon>Eurotiomycetes</taxon>
        <taxon>Eurotiomycetidae</taxon>
        <taxon>Eurotiales</taxon>
        <taxon>Trichocomaceae</taxon>
        <taxon>Talaromyces</taxon>
        <taxon>Talaromyces sect. Bacilispori</taxon>
    </lineage>
</organism>
<accession>A0AAD4PYP0</accession>
<dbReference type="RefSeq" id="XP_046070149.1">
    <property type="nucleotide sequence ID" value="XM_046209823.1"/>
</dbReference>
<comment type="caution">
    <text evidence="1">The sequence shown here is derived from an EMBL/GenBank/DDBJ whole genome shotgun (WGS) entry which is preliminary data.</text>
</comment>
<protein>
    <submittedName>
        <fullName evidence="1">Uncharacterized protein</fullName>
    </submittedName>
</protein>
<sequence>MLGDLCSIRIHIPFHFTVSNILSGAYWGWKMVIYPLFNFFLFRVLIRALFEYAIFLREAV</sequence>
<evidence type="ECO:0000313" key="2">
    <source>
        <dbReference type="Proteomes" id="UP001201262"/>
    </source>
</evidence>
<gene>
    <name evidence="1" type="ORF">BGW36DRAFT_195364</name>
</gene>
<dbReference type="EMBL" id="JAJTJA010000008">
    <property type="protein sequence ID" value="KAH8695007.1"/>
    <property type="molecule type" value="Genomic_DNA"/>
</dbReference>
<keyword evidence="2" id="KW-1185">Reference proteome</keyword>
<name>A0AAD4PYP0_9EURO</name>
<dbReference type="Proteomes" id="UP001201262">
    <property type="component" value="Unassembled WGS sequence"/>
</dbReference>
<proteinExistence type="predicted"/>
<evidence type="ECO:0000313" key="1">
    <source>
        <dbReference type="EMBL" id="KAH8695007.1"/>
    </source>
</evidence>
<reference evidence="1" key="1">
    <citation type="submission" date="2021-12" db="EMBL/GenBank/DDBJ databases">
        <title>Convergent genome expansion in fungi linked to evolution of root-endophyte symbiosis.</title>
        <authorList>
            <consortium name="DOE Joint Genome Institute"/>
            <person name="Ke Y.-H."/>
            <person name="Bonito G."/>
            <person name="Liao H.-L."/>
            <person name="Looney B."/>
            <person name="Rojas-Flechas A."/>
            <person name="Nash J."/>
            <person name="Hameed K."/>
            <person name="Schadt C."/>
            <person name="Martin F."/>
            <person name="Crous P.W."/>
            <person name="Miettinen O."/>
            <person name="Magnuson J.K."/>
            <person name="Labbe J."/>
            <person name="Jacobson D."/>
            <person name="Doktycz M.J."/>
            <person name="Veneault-Fourrey C."/>
            <person name="Kuo A."/>
            <person name="Mondo S."/>
            <person name="Calhoun S."/>
            <person name="Riley R."/>
            <person name="Ohm R."/>
            <person name="LaButti K."/>
            <person name="Andreopoulos B."/>
            <person name="Pangilinan J."/>
            <person name="Nolan M."/>
            <person name="Tritt A."/>
            <person name="Clum A."/>
            <person name="Lipzen A."/>
            <person name="Daum C."/>
            <person name="Barry K."/>
            <person name="Grigoriev I.V."/>
            <person name="Vilgalys R."/>
        </authorList>
    </citation>
    <scope>NUCLEOTIDE SEQUENCE</scope>
    <source>
        <strain evidence="1">PMI_201</strain>
    </source>
</reference>
<dbReference type="GeneID" id="70240110"/>